<protein>
    <submittedName>
        <fullName evidence="1">Uncharacterized protein</fullName>
    </submittedName>
</protein>
<dbReference type="OrthoDB" id="6366357at2759"/>
<organism evidence="1 2">
    <name type="scientific">Allacma fusca</name>
    <dbReference type="NCBI Taxonomy" id="39272"/>
    <lineage>
        <taxon>Eukaryota</taxon>
        <taxon>Metazoa</taxon>
        <taxon>Ecdysozoa</taxon>
        <taxon>Arthropoda</taxon>
        <taxon>Hexapoda</taxon>
        <taxon>Collembola</taxon>
        <taxon>Symphypleona</taxon>
        <taxon>Sminthuridae</taxon>
        <taxon>Allacma</taxon>
    </lineage>
</organism>
<feature type="non-terminal residue" evidence="1">
    <location>
        <position position="1"/>
    </location>
</feature>
<name>A0A8J2JGT6_9HEXA</name>
<dbReference type="AlphaFoldDB" id="A0A8J2JGT6"/>
<dbReference type="Proteomes" id="UP000708208">
    <property type="component" value="Unassembled WGS sequence"/>
</dbReference>
<evidence type="ECO:0000313" key="2">
    <source>
        <dbReference type="Proteomes" id="UP000708208"/>
    </source>
</evidence>
<comment type="caution">
    <text evidence="1">The sequence shown here is derived from an EMBL/GenBank/DDBJ whole genome shotgun (WGS) entry which is preliminary data.</text>
</comment>
<sequence length="65" mass="7565">RQLEHLSTMINTDIDAEGEKGHMIRSLEKILRKHLSGWDPDSDYNIYCFGNNEFGIIHDTFDLLT</sequence>
<keyword evidence="2" id="KW-1185">Reference proteome</keyword>
<dbReference type="EMBL" id="CAJVCH010048153">
    <property type="protein sequence ID" value="CAG7717732.1"/>
    <property type="molecule type" value="Genomic_DNA"/>
</dbReference>
<feature type="non-terminal residue" evidence="1">
    <location>
        <position position="65"/>
    </location>
</feature>
<proteinExistence type="predicted"/>
<gene>
    <name evidence="1" type="ORF">AFUS01_LOCUS7171</name>
</gene>
<accession>A0A8J2JGT6</accession>
<reference evidence="1" key="1">
    <citation type="submission" date="2021-06" db="EMBL/GenBank/DDBJ databases">
        <authorList>
            <person name="Hodson N. C."/>
            <person name="Mongue J. A."/>
            <person name="Jaron S. K."/>
        </authorList>
    </citation>
    <scope>NUCLEOTIDE SEQUENCE</scope>
</reference>
<evidence type="ECO:0000313" key="1">
    <source>
        <dbReference type="EMBL" id="CAG7717732.1"/>
    </source>
</evidence>